<keyword evidence="4" id="KW-1185">Reference proteome</keyword>
<feature type="region of interest" description="Disordered" evidence="1">
    <location>
        <begin position="280"/>
        <end position="318"/>
    </location>
</feature>
<organism evidence="3 4">
    <name type="scientific">Nocardia vinacea</name>
    <dbReference type="NCBI Taxonomy" id="96468"/>
    <lineage>
        <taxon>Bacteria</taxon>
        <taxon>Bacillati</taxon>
        <taxon>Actinomycetota</taxon>
        <taxon>Actinomycetes</taxon>
        <taxon>Mycobacteriales</taxon>
        <taxon>Nocardiaceae</taxon>
        <taxon>Nocardia</taxon>
    </lineage>
</organism>
<sequence length="419" mass="43324">MVTLGVSTERGAVHAVALVDGGEQLSERVLLQRVVKTRGDSKADLAVAVQTAMDTLAAELESERDIVGAAVTYRDAVERRAIVTKLASGPWHTASLVSAKSAHLSVAGVMTWLDEFDDLLICEVVPGHQAFTLIDRKRSRVLAATSQSGSATAEALDAAVSDAWDQFEAAMVRPDAVVLIGSAADGSVVATAMDGFGAPVLSCKIATSASAVGAALFAMSDATGVSEPVERVRSTRGHTAMFAAASVLAGGLVAGGLYVTTRTGAVVADARVTADARVVDGDTGSASGSTAGSSVQPNINPFNRPEARQPAAAGNTADSTVTEFDLDNLPQYNEHWGAEPPVLVSPDAHEHGNEAAGSPQQLPGTGTPGPTTKVGAPNDAMLFPGEAPPPAAFTPEFYHWWDNHVRMLAQWAAQQLQPT</sequence>
<evidence type="ECO:0000313" key="4">
    <source>
        <dbReference type="Proteomes" id="UP001432062"/>
    </source>
</evidence>
<evidence type="ECO:0000259" key="2">
    <source>
        <dbReference type="Pfam" id="PF23717"/>
    </source>
</evidence>
<feature type="region of interest" description="Disordered" evidence="1">
    <location>
        <begin position="331"/>
        <end position="380"/>
    </location>
</feature>
<dbReference type="EMBL" id="CP109441">
    <property type="protein sequence ID" value="WUV42735.1"/>
    <property type="molecule type" value="Genomic_DNA"/>
</dbReference>
<feature type="compositionally biased region" description="Low complexity" evidence="1">
    <location>
        <begin position="363"/>
        <end position="372"/>
    </location>
</feature>
<evidence type="ECO:0000256" key="1">
    <source>
        <dbReference type="SAM" id="MobiDB-lite"/>
    </source>
</evidence>
<dbReference type="InterPro" id="IPR055583">
    <property type="entry name" value="DUF7159"/>
</dbReference>
<gene>
    <name evidence="3" type="ORF">OG563_26185</name>
</gene>
<proteinExistence type="predicted"/>
<reference evidence="3" key="1">
    <citation type="submission" date="2022-10" db="EMBL/GenBank/DDBJ databases">
        <title>The complete genomes of actinobacterial strains from the NBC collection.</title>
        <authorList>
            <person name="Joergensen T.S."/>
            <person name="Alvarez Arevalo M."/>
            <person name="Sterndorff E.B."/>
            <person name="Faurdal D."/>
            <person name="Vuksanovic O."/>
            <person name="Mourched A.-S."/>
            <person name="Charusanti P."/>
            <person name="Shaw S."/>
            <person name="Blin K."/>
            <person name="Weber T."/>
        </authorList>
    </citation>
    <scope>NUCLEOTIDE SEQUENCE</scope>
    <source>
        <strain evidence="3">NBC_01482</strain>
    </source>
</reference>
<protein>
    <recommendedName>
        <fullName evidence="2">DUF7159 domain-containing protein</fullName>
    </recommendedName>
</protein>
<accession>A0ABZ1YHN8</accession>
<dbReference type="Pfam" id="PF23717">
    <property type="entry name" value="DUF7159"/>
    <property type="match status" value="1"/>
</dbReference>
<feature type="compositionally biased region" description="Low complexity" evidence="1">
    <location>
        <begin position="281"/>
        <end position="294"/>
    </location>
</feature>
<name>A0ABZ1YHN8_9NOCA</name>
<feature type="domain" description="DUF7159" evidence="2">
    <location>
        <begin position="3"/>
        <end position="220"/>
    </location>
</feature>
<evidence type="ECO:0000313" key="3">
    <source>
        <dbReference type="EMBL" id="WUV42735.1"/>
    </source>
</evidence>
<dbReference type="Proteomes" id="UP001432062">
    <property type="component" value="Chromosome"/>
</dbReference>
<dbReference type="RefSeq" id="WP_327096114.1">
    <property type="nucleotide sequence ID" value="NZ_CP109149.1"/>
</dbReference>